<comment type="caution">
    <text evidence="2">The sequence shown here is derived from an EMBL/GenBank/DDBJ whole genome shotgun (WGS) entry which is preliminary data.</text>
</comment>
<evidence type="ECO:0000313" key="3">
    <source>
        <dbReference type="Proteomes" id="UP001054252"/>
    </source>
</evidence>
<protein>
    <submittedName>
        <fullName evidence="2">Uncharacterized protein</fullName>
    </submittedName>
</protein>
<name>A0AAV5KGJ1_9ROSI</name>
<evidence type="ECO:0000313" key="1">
    <source>
        <dbReference type="EMBL" id="GKV23709.1"/>
    </source>
</evidence>
<dbReference type="AlphaFoldDB" id="A0AAV5KGJ1"/>
<gene>
    <name evidence="1" type="ORF">SLEP1_g33408</name>
    <name evidence="2" type="ORF">SLEP1_g33424</name>
</gene>
<reference evidence="2 3" key="1">
    <citation type="journal article" date="2021" name="Commun. Biol.">
        <title>The genome of Shorea leprosula (Dipterocarpaceae) highlights the ecological relevance of drought in aseasonal tropical rainforests.</title>
        <authorList>
            <person name="Ng K.K.S."/>
            <person name="Kobayashi M.J."/>
            <person name="Fawcett J.A."/>
            <person name="Hatakeyama M."/>
            <person name="Paape T."/>
            <person name="Ng C.H."/>
            <person name="Ang C.C."/>
            <person name="Tnah L.H."/>
            <person name="Lee C.T."/>
            <person name="Nishiyama T."/>
            <person name="Sese J."/>
            <person name="O'Brien M.J."/>
            <person name="Copetti D."/>
            <person name="Mohd Noor M.I."/>
            <person name="Ong R.C."/>
            <person name="Putra M."/>
            <person name="Sireger I.Z."/>
            <person name="Indrioko S."/>
            <person name="Kosugi Y."/>
            <person name="Izuno A."/>
            <person name="Isagi Y."/>
            <person name="Lee S.L."/>
            <person name="Shimizu K.K."/>
        </authorList>
    </citation>
    <scope>NUCLEOTIDE SEQUENCE [LARGE SCALE GENOMIC DNA]</scope>
    <source>
        <strain evidence="1">214</strain>
        <tissue evidence="2">Leaf</tissue>
    </source>
</reference>
<sequence length="99" mass="11534">MVKIFSKTVENNEIERKEIKLPRSSFQQLPNGEFSVRDNRSDRIWRCRRSQRSGQCYLNVIDGNDFVRGINAGSKISLHNEADPFNPEATPYKFEVENN</sequence>
<dbReference type="EMBL" id="BPVZ01000064">
    <property type="protein sequence ID" value="GKV23722.1"/>
    <property type="molecule type" value="Genomic_DNA"/>
</dbReference>
<keyword evidence="3" id="KW-1185">Reference proteome</keyword>
<dbReference type="Proteomes" id="UP001054252">
    <property type="component" value="Unassembled WGS sequence"/>
</dbReference>
<proteinExistence type="predicted"/>
<dbReference type="EMBL" id="BPVZ01000064">
    <property type="protein sequence ID" value="GKV23709.1"/>
    <property type="molecule type" value="Genomic_DNA"/>
</dbReference>
<evidence type="ECO:0000313" key="2">
    <source>
        <dbReference type="EMBL" id="GKV23722.1"/>
    </source>
</evidence>
<organism evidence="2 3">
    <name type="scientific">Rubroshorea leprosula</name>
    <dbReference type="NCBI Taxonomy" id="152421"/>
    <lineage>
        <taxon>Eukaryota</taxon>
        <taxon>Viridiplantae</taxon>
        <taxon>Streptophyta</taxon>
        <taxon>Embryophyta</taxon>
        <taxon>Tracheophyta</taxon>
        <taxon>Spermatophyta</taxon>
        <taxon>Magnoliopsida</taxon>
        <taxon>eudicotyledons</taxon>
        <taxon>Gunneridae</taxon>
        <taxon>Pentapetalae</taxon>
        <taxon>rosids</taxon>
        <taxon>malvids</taxon>
        <taxon>Malvales</taxon>
        <taxon>Dipterocarpaceae</taxon>
        <taxon>Rubroshorea</taxon>
    </lineage>
</organism>
<accession>A0AAV5KGJ1</accession>